<dbReference type="InterPro" id="IPR002888">
    <property type="entry name" value="2Fe-2S-bd"/>
</dbReference>
<dbReference type="SUPFAM" id="SSF54292">
    <property type="entry name" value="2Fe-2S ferredoxin-like"/>
    <property type="match status" value="1"/>
</dbReference>
<evidence type="ECO:0000256" key="5">
    <source>
        <dbReference type="ARBA" id="ARBA00023014"/>
    </source>
</evidence>
<dbReference type="InterPro" id="IPR036884">
    <property type="entry name" value="2Fe-2S-bd_dom_sf"/>
</dbReference>
<sequence>MKIDFSLNGKKVSIDTLPEKRLIDVIREDFGLMTTKNACYSGECGSCTVQLEGRIVPACQIPIFTVRAKRIVTIEGFMGTEKYLDIINAFNDIKCIPCPFCFTGKILAVDSLIDNHRTPDTSDIMALLSDHSCSCTSVSKFIEGVRMAYHNREFRGELLK</sequence>
<dbReference type="PROSITE" id="PS51085">
    <property type="entry name" value="2FE2S_FER_2"/>
    <property type="match status" value="1"/>
</dbReference>
<evidence type="ECO:0000256" key="3">
    <source>
        <dbReference type="ARBA" id="ARBA00023002"/>
    </source>
</evidence>
<dbReference type="GO" id="GO:0046872">
    <property type="term" value="F:metal ion binding"/>
    <property type="evidence" value="ECO:0007669"/>
    <property type="project" value="UniProtKB-KW"/>
</dbReference>
<dbReference type="AlphaFoldDB" id="A0AAJ1IJ56"/>
<reference evidence="7 8" key="1">
    <citation type="submission" date="2022-12" db="EMBL/GenBank/DDBJ databases">
        <title>Metagenome assembled genome from gulf of manar.</title>
        <authorList>
            <person name="Kohli P."/>
            <person name="Pk S."/>
            <person name="Venkata Ramana C."/>
            <person name="Sasikala C."/>
        </authorList>
    </citation>
    <scope>NUCLEOTIDE SEQUENCE [LARGE SCALE GENOMIC DNA]</scope>
    <source>
        <strain evidence="7">JB008</strain>
    </source>
</reference>
<evidence type="ECO:0000256" key="2">
    <source>
        <dbReference type="ARBA" id="ARBA00022723"/>
    </source>
</evidence>
<keyword evidence="2" id="KW-0479">Metal-binding</keyword>
<dbReference type="SUPFAM" id="SSF47741">
    <property type="entry name" value="CO dehydrogenase ISP C-domain like"/>
    <property type="match status" value="1"/>
</dbReference>
<comment type="caution">
    <text evidence="7">The sequence shown here is derived from an EMBL/GenBank/DDBJ whole genome shotgun (WGS) entry which is preliminary data.</text>
</comment>
<evidence type="ECO:0000313" key="7">
    <source>
        <dbReference type="EMBL" id="MDC7228210.1"/>
    </source>
</evidence>
<dbReference type="InterPro" id="IPR006058">
    <property type="entry name" value="2Fe2S_fd_BS"/>
</dbReference>
<dbReference type="InterPro" id="IPR036010">
    <property type="entry name" value="2Fe-2S_ferredoxin-like_sf"/>
</dbReference>
<dbReference type="InterPro" id="IPR001041">
    <property type="entry name" value="2Fe-2S_ferredoxin-type"/>
</dbReference>
<dbReference type="EMBL" id="JAQQAL010000042">
    <property type="protein sequence ID" value="MDC7228210.1"/>
    <property type="molecule type" value="Genomic_DNA"/>
</dbReference>
<gene>
    <name evidence="7" type="ORF">PQJ61_15720</name>
</gene>
<keyword evidence="4" id="KW-0408">Iron</keyword>
<dbReference type="Proteomes" id="UP001221217">
    <property type="component" value="Unassembled WGS sequence"/>
</dbReference>
<name>A0AAJ1IJ56_9SPIO</name>
<dbReference type="PANTHER" id="PTHR44379:SF5">
    <property type="entry name" value="OXIDOREDUCTASE WITH IRON-SULFUR SUBUNIT"/>
    <property type="match status" value="1"/>
</dbReference>
<evidence type="ECO:0000256" key="4">
    <source>
        <dbReference type="ARBA" id="ARBA00023004"/>
    </source>
</evidence>
<keyword evidence="1" id="KW-0001">2Fe-2S</keyword>
<evidence type="ECO:0000313" key="8">
    <source>
        <dbReference type="Proteomes" id="UP001221217"/>
    </source>
</evidence>
<dbReference type="Gene3D" id="3.10.20.30">
    <property type="match status" value="1"/>
</dbReference>
<dbReference type="PANTHER" id="PTHR44379">
    <property type="entry name" value="OXIDOREDUCTASE WITH IRON-SULFUR SUBUNIT"/>
    <property type="match status" value="1"/>
</dbReference>
<accession>A0AAJ1IJ56</accession>
<evidence type="ECO:0000256" key="1">
    <source>
        <dbReference type="ARBA" id="ARBA00022714"/>
    </source>
</evidence>
<dbReference type="InterPro" id="IPR012675">
    <property type="entry name" value="Beta-grasp_dom_sf"/>
</dbReference>
<dbReference type="Pfam" id="PF00111">
    <property type="entry name" value="Fer2"/>
    <property type="match status" value="1"/>
</dbReference>
<evidence type="ECO:0000259" key="6">
    <source>
        <dbReference type="PROSITE" id="PS51085"/>
    </source>
</evidence>
<protein>
    <submittedName>
        <fullName evidence="7">2Fe-2S iron-sulfur cluster-binding protein</fullName>
    </submittedName>
</protein>
<dbReference type="Pfam" id="PF01799">
    <property type="entry name" value="Fer2_2"/>
    <property type="match status" value="1"/>
</dbReference>
<keyword evidence="5" id="KW-0411">Iron-sulfur</keyword>
<feature type="domain" description="2Fe-2S ferredoxin-type" evidence="6">
    <location>
        <begin position="1"/>
        <end position="77"/>
    </location>
</feature>
<dbReference type="PROSITE" id="PS00197">
    <property type="entry name" value="2FE2S_FER_1"/>
    <property type="match status" value="1"/>
</dbReference>
<dbReference type="GO" id="GO:0016491">
    <property type="term" value="F:oxidoreductase activity"/>
    <property type="evidence" value="ECO:0007669"/>
    <property type="project" value="UniProtKB-KW"/>
</dbReference>
<dbReference type="Gene3D" id="1.10.150.120">
    <property type="entry name" value="[2Fe-2S]-binding domain"/>
    <property type="match status" value="1"/>
</dbReference>
<proteinExistence type="predicted"/>
<dbReference type="GO" id="GO:0051537">
    <property type="term" value="F:2 iron, 2 sulfur cluster binding"/>
    <property type="evidence" value="ECO:0007669"/>
    <property type="project" value="UniProtKB-KW"/>
</dbReference>
<organism evidence="7 8">
    <name type="scientific">Candidatus Thalassospirochaeta sargassi</name>
    <dbReference type="NCBI Taxonomy" id="3119039"/>
    <lineage>
        <taxon>Bacteria</taxon>
        <taxon>Pseudomonadati</taxon>
        <taxon>Spirochaetota</taxon>
        <taxon>Spirochaetia</taxon>
        <taxon>Spirochaetales</taxon>
        <taxon>Spirochaetaceae</taxon>
        <taxon>Candidatus Thalassospirochaeta</taxon>
    </lineage>
</organism>
<keyword evidence="3" id="KW-0560">Oxidoreductase</keyword>
<dbReference type="CDD" id="cd00207">
    <property type="entry name" value="fer2"/>
    <property type="match status" value="1"/>
</dbReference>
<dbReference type="InterPro" id="IPR051452">
    <property type="entry name" value="Diverse_Oxidoreductases"/>
</dbReference>